<evidence type="ECO:0000256" key="3">
    <source>
        <dbReference type="ARBA" id="ARBA00005002"/>
    </source>
</evidence>
<name>A0A7C6EAL7_UNCW3</name>
<dbReference type="InterPro" id="IPR015870">
    <property type="entry name" value="UDP-acyl_N-AcGlcN_deAcase_N"/>
</dbReference>
<evidence type="ECO:0000256" key="2">
    <source>
        <dbReference type="ARBA" id="ARBA00002923"/>
    </source>
</evidence>
<keyword evidence="9" id="KW-0862">Zinc</keyword>
<dbReference type="EC" id="3.5.1.108" evidence="4"/>
<dbReference type="AlphaFoldDB" id="A0A7C6EAL7"/>
<dbReference type="GO" id="GO:0016020">
    <property type="term" value="C:membrane"/>
    <property type="evidence" value="ECO:0007669"/>
    <property type="project" value="GOC"/>
</dbReference>
<evidence type="ECO:0000256" key="6">
    <source>
        <dbReference type="ARBA" id="ARBA00022556"/>
    </source>
</evidence>
<dbReference type="EMBL" id="DTLI01000138">
    <property type="protein sequence ID" value="HHS52298.1"/>
    <property type="molecule type" value="Genomic_DNA"/>
</dbReference>
<evidence type="ECO:0000256" key="5">
    <source>
        <dbReference type="ARBA" id="ARBA00022516"/>
    </source>
</evidence>
<keyword evidence="10" id="KW-0443">Lipid metabolism</keyword>
<dbReference type="PANTHER" id="PTHR33694">
    <property type="entry name" value="UDP-3-O-ACYL-N-ACETYLGLUCOSAMINE DEACETYLASE 1, MITOCHONDRIAL-RELATED"/>
    <property type="match status" value="1"/>
</dbReference>
<keyword evidence="8" id="KW-0378">Hydrolase</keyword>
<proteinExistence type="predicted"/>
<dbReference type="Gene3D" id="3.30.1700.10">
    <property type="entry name" value="lpxc deacetylase, domain 2"/>
    <property type="match status" value="1"/>
</dbReference>
<dbReference type="GO" id="GO:0046872">
    <property type="term" value="F:metal ion binding"/>
    <property type="evidence" value="ECO:0007669"/>
    <property type="project" value="UniProtKB-KW"/>
</dbReference>
<organism evidence="12">
    <name type="scientific">candidate division WOR-3 bacterium</name>
    <dbReference type="NCBI Taxonomy" id="2052148"/>
    <lineage>
        <taxon>Bacteria</taxon>
        <taxon>Bacteria division WOR-3</taxon>
    </lineage>
</organism>
<evidence type="ECO:0000256" key="1">
    <source>
        <dbReference type="ARBA" id="ARBA00001947"/>
    </source>
</evidence>
<dbReference type="GO" id="GO:0009245">
    <property type="term" value="P:lipid A biosynthetic process"/>
    <property type="evidence" value="ECO:0007669"/>
    <property type="project" value="UniProtKB-KW"/>
</dbReference>
<protein>
    <recommendedName>
        <fullName evidence="4">UDP-3-O-acyl-N-acetylglucosamine deacetylase</fullName>
        <ecNumber evidence="4">3.5.1.108</ecNumber>
    </recommendedName>
</protein>
<dbReference type="GO" id="GO:0103117">
    <property type="term" value="F:UDP-3-O-acyl-N-acetylglucosamine deacetylase activity"/>
    <property type="evidence" value="ECO:0007669"/>
    <property type="project" value="UniProtKB-EC"/>
</dbReference>
<evidence type="ECO:0000256" key="10">
    <source>
        <dbReference type="ARBA" id="ARBA00023098"/>
    </source>
</evidence>
<reference evidence="12" key="1">
    <citation type="journal article" date="2020" name="mSystems">
        <title>Genome- and Community-Level Interaction Insights into Carbon Utilization and Element Cycling Functions of Hydrothermarchaeota in Hydrothermal Sediment.</title>
        <authorList>
            <person name="Zhou Z."/>
            <person name="Liu Y."/>
            <person name="Xu W."/>
            <person name="Pan J."/>
            <person name="Luo Z.H."/>
            <person name="Li M."/>
        </authorList>
    </citation>
    <scope>NUCLEOTIDE SEQUENCE [LARGE SCALE GENOMIC DNA]</scope>
    <source>
        <strain evidence="12">SpSt-876</strain>
    </source>
</reference>
<evidence type="ECO:0000256" key="8">
    <source>
        <dbReference type="ARBA" id="ARBA00022801"/>
    </source>
</evidence>
<gene>
    <name evidence="12" type="ORF">ENW73_05465</name>
</gene>
<dbReference type="InterPro" id="IPR004463">
    <property type="entry name" value="UDP-acyl_GlcNac_deAcase"/>
</dbReference>
<evidence type="ECO:0000256" key="7">
    <source>
        <dbReference type="ARBA" id="ARBA00022723"/>
    </source>
</evidence>
<comment type="catalytic activity">
    <reaction evidence="11">
        <text>a UDP-3-O-[(3R)-3-hydroxyacyl]-N-acetyl-alpha-D-glucosamine + H2O = a UDP-3-O-[(3R)-3-hydroxyacyl]-alpha-D-glucosamine + acetate</text>
        <dbReference type="Rhea" id="RHEA:67816"/>
        <dbReference type="ChEBI" id="CHEBI:15377"/>
        <dbReference type="ChEBI" id="CHEBI:30089"/>
        <dbReference type="ChEBI" id="CHEBI:137740"/>
        <dbReference type="ChEBI" id="CHEBI:173225"/>
        <dbReference type="EC" id="3.5.1.108"/>
    </reaction>
</comment>
<dbReference type="InterPro" id="IPR020568">
    <property type="entry name" value="Ribosomal_Su5_D2-typ_SF"/>
</dbReference>
<evidence type="ECO:0000313" key="12">
    <source>
        <dbReference type="EMBL" id="HHS52298.1"/>
    </source>
</evidence>
<comment type="caution">
    <text evidence="12">The sequence shown here is derived from an EMBL/GenBank/DDBJ whole genome shotgun (WGS) entry which is preliminary data.</text>
</comment>
<keyword evidence="7" id="KW-0479">Metal-binding</keyword>
<evidence type="ECO:0000256" key="4">
    <source>
        <dbReference type="ARBA" id="ARBA00012745"/>
    </source>
</evidence>
<comment type="cofactor">
    <cofactor evidence="1">
        <name>Zn(2+)</name>
        <dbReference type="ChEBI" id="CHEBI:29105"/>
    </cofactor>
</comment>
<dbReference type="Gene3D" id="3.30.230.20">
    <property type="entry name" value="lpxc deacetylase, domain 1"/>
    <property type="match status" value="1"/>
</dbReference>
<evidence type="ECO:0000256" key="9">
    <source>
        <dbReference type="ARBA" id="ARBA00022833"/>
    </source>
</evidence>
<accession>A0A7C6EAL7</accession>
<dbReference type="UniPathway" id="UPA00359">
    <property type="reaction ID" value="UER00478"/>
</dbReference>
<keyword evidence="5" id="KW-0444">Lipid biosynthesis</keyword>
<evidence type="ECO:0000256" key="11">
    <source>
        <dbReference type="ARBA" id="ARBA00024535"/>
    </source>
</evidence>
<comment type="pathway">
    <text evidence="3">Glycolipid biosynthesis; lipid IV(A) biosynthesis; lipid IV(A) from (3R)-3-hydroxytetradecanoyl-[acyl-carrier-protein] and UDP-N-acetyl-alpha-D-glucosamine: step 2/6.</text>
</comment>
<dbReference type="Pfam" id="PF03331">
    <property type="entry name" value="LpxC"/>
    <property type="match status" value="2"/>
</dbReference>
<sequence>MKQKTIKEPVGYKGMGILFGKESKMSLSPAPPNTGIIFNEKVCATRKNSFIYKHSLGLQEGRTKIYFTEHFLATCFGLGISNLFITVSGKELPFGDGSALPFLKLLLRAGIECQEAERKIYNLSLPVLVLDRKPCPWTVNGRRITDNGFILAVPAKTLAIDCLIDLQGHFVQFWGKKINPINFRKELSKARTFGFYPNPAFLKRILTFKLKRVEGKPRSGDAKGGLPLISPGFKKKSFRGFKGALPLCVHGLILPKLFRAQNEMAGHKVLDLLGSLALLNYSLNAKLFAFKPNHKLNQEFINHLG</sequence>
<keyword evidence="6" id="KW-0441">Lipid A biosynthesis</keyword>
<dbReference type="PANTHER" id="PTHR33694:SF1">
    <property type="entry name" value="UDP-3-O-ACYL-N-ACETYLGLUCOSAMINE DEACETYLASE 1, MITOCHONDRIAL-RELATED"/>
    <property type="match status" value="1"/>
</dbReference>
<dbReference type="InterPro" id="IPR011334">
    <property type="entry name" value="UDP-acyl_GlcNac_deAcase_C"/>
</dbReference>
<dbReference type="SUPFAM" id="SSF54211">
    <property type="entry name" value="Ribosomal protein S5 domain 2-like"/>
    <property type="match status" value="2"/>
</dbReference>
<comment type="function">
    <text evidence="2">Catalyzes the hydrolysis of UDP-3-O-myristoyl-N-acetylglucosamine to form UDP-3-O-myristoylglucosamine and acetate, the committed step in lipid A biosynthesis.</text>
</comment>